<dbReference type="Pfam" id="PF01844">
    <property type="entry name" value="HNH"/>
    <property type="match status" value="1"/>
</dbReference>
<gene>
    <name evidence="3" type="ORF">BWR60_06895</name>
</gene>
<dbReference type="GO" id="GO:0003676">
    <property type="term" value="F:nucleic acid binding"/>
    <property type="evidence" value="ECO:0007669"/>
    <property type="project" value="InterPro"/>
</dbReference>
<dbReference type="CDD" id="cd00085">
    <property type="entry name" value="HNHc"/>
    <property type="match status" value="1"/>
</dbReference>
<dbReference type="OrthoDB" id="5292295at2"/>
<dbReference type="RefSeq" id="WP_088150276.1">
    <property type="nucleotide sequence ID" value="NZ_NHON01000009.1"/>
</dbReference>
<evidence type="ECO:0000313" key="4">
    <source>
        <dbReference type="Proteomes" id="UP000196655"/>
    </source>
</evidence>
<evidence type="ECO:0000259" key="2">
    <source>
        <dbReference type="Pfam" id="PF01844"/>
    </source>
</evidence>
<dbReference type="GO" id="GO:0008270">
    <property type="term" value="F:zinc ion binding"/>
    <property type="evidence" value="ECO:0007669"/>
    <property type="project" value="InterPro"/>
</dbReference>
<reference evidence="4" key="1">
    <citation type="submission" date="2017-05" db="EMBL/GenBank/DDBJ databases">
        <authorList>
            <person name="Macchi M."/>
            <person name="Festa S."/>
            <person name="Coppotelli B.M."/>
            <person name="Morelli I.S."/>
        </authorList>
    </citation>
    <scope>NUCLEOTIDE SEQUENCE [LARGE SCALE GENOMIC DNA]</scope>
    <source>
        <strain evidence="4">I</strain>
    </source>
</reference>
<evidence type="ECO:0000313" key="3">
    <source>
        <dbReference type="EMBL" id="OWJ67929.1"/>
    </source>
</evidence>
<dbReference type="EMBL" id="NHON01000009">
    <property type="protein sequence ID" value="OWJ67929.1"/>
    <property type="molecule type" value="Genomic_DNA"/>
</dbReference>
<dbReference type="InterPro" id="IPR003615">
    <property type="entry name" value="HNH_nuc"/>
</dbReference>
<organism evidence="3 4">
    <name type="scientific">Inquilinus limosus</name>
    <dbReference type="NCBI Taxonomy" id="171674"/>
    <lineage>
        <taxon>Bacteria</taxon>
        <taxon>Pseudomonadati</taxon>
        <taxon>Pseudomonadota</taxon>
        <taxon>Alphaproteobacteria</taxon>
        <taxon>Rhodospirillales</taxon>
        <taxon>Rhodospirillaceae</taxon>
        <taxon>Inquilinus</taxon>
    </lineage>
</organism>
<feature type="domain" description="HNH" evidence="2">
    <location>
        <begin position="95"/>
        <end position="119"/>
    </location>
</feature>
<dbReference type="AlphaFoldDB" id="A0A211ZRR3"/>
<accession>A0A211ZRR3</accession>
<evidence type="ECO:0000256" key="1">
    <source>
        <dbReference type="SAM" id="MobiDB-lite"/>
    </source>
</evidence>
<keyword evidence="4" id="KW-1185">Reference proteome</keyword>
<proteinExistence type="predicted"/>
<dbReference type="Proteomes" id="UP000196655">
    <property type="component" value="Unassembled WGS sequence"/>
</dbReference>
<protein>
    <recommendedName>
        <fullName evidence="2">HNH domain-containing protein</fullName>
    </recommendedName>
</protein>
<feature type="compositionally biased region" description="Low complexity" evidence="1">
    <location>
        <begin position="1"/>
        <end position="13"/>
    </location>
</feature>
<feature type="region of interest" description="Disordered" evidence="1">
    <location>
        <begin position="1"/>
        <end position="25"/>
    </location>
</feature>
<dbReference type="Gene3D" id="1.10.30.50">
    <property type="match status" value="1"/>
</dbReference>
<sequence length="225" mass="25667">MASSVSSPTSPRSQRGPVSGSDEAVPYIETLPSKTEIFSHWKDRFEDIGIFVDWGEPSCWVCGFHYGVRYDIKSPDADWSDILDGWQRIPLQRCHIVPRSLGGTDEPDNLFLMCRECHDLAPNTTLHEIFFEWARAQCSRRRETAKITEALRSFDVGPEQYHELLRVLENPDFAIWKRDKIGPHRPQSNYAPVSCRLTPATLIGLAVRYLRSEQRPKSDAATFGS</sequence>
<comment type="caution">
    <text evidence="3">The sequence shown here is derived from an EMBL/GenBank/DDBJ whole genome shotgun (WGS) entry which is preliminary data.</text>
</comment>
<name>A0A211ZRR3_9PROT</name>
<dbReference type="InterPro" id="IPR002711">
    <property type="entry name" value="HNH"/>
</dbReference>
<dbReference type="GO" id="GO:0004519">
    <property type="term" value="F:endonuclease activity"/>
    <property type="evidence" value="ECO:0007669"/>
    <property type="project" value="InterPro"/>
</dbReference>